<evidence type="ECO:0000313" key="2">
    <source>
        <dbReference type="EMBL" id="KAJ8663705.1"/>
    </source>
</evidence>
<dbReference type="AlphaFoldDB" id="A0AAD8DIT7"/>
<sequence length="150" mass="17080">MPTKSEIQETFEELETFVLAEHIVNLIFDDDSDDEEEEDKDSILSIMDLDDLDAKIDALIENDFGIGALMDDDDNDNDEENDFDDDIIDGMSIAETMYLFVSSMNEREQSPAIDDHCRHPVSSHTDESSQTLTPCFLPSTTRKRKHDAIE</sequence>
<comment type="caution">
    <text evidence="2">The sequence shown here is derived from an EMBL/GenBank/DDBJ whole genome shotgun (WGS) entry which is preliminary data.</text>
</comment>
<dbReference type="Proteomes" id="UP001234581">
    <property type="component" value="Unassembled WGS sequence"/>
</dbReference>
<evidence type="ECO:0000256" key="1">
    <source>
        <dbReference type="SAM" id="MobiDB-lite"/>
    </source>
</evidence>
<organism evidence="2 3">
    <name type="scientific">Lichtheimia ornata</name>
    <dbReference type="NCBI Taxonomy" id="688661"/>
    <lineage>
        <taxon>Eukaryota</taxon>
        <taxon>Fungi</taxon>
        <taxon>Fungi incertae sedis</taxon>
        <taxon>Mucoromycota</taxon>
        <taxon>Mucoromycotina</taxon>
        <taxon>Mucoromycetes</taxon>
        <taxon>Mucorales</taxon>
        <taxon>Lichtheimiaceae</taxon>
        <taxon>Lichtheimia</taxon>
    </lineage>
</organism>
<feature type="region of interest" description="Disordered" evidence="1">
    <location>
        <begin position="110"/>
        <end position="150"/>
    </location>
</feature>
<evidence type="ECO:0000313" key="3">
    <source>
        <dbReference type="Proteomes" id="UP001234581"/>
    </source>
</evidence>
<dbReference type="RefSeq" id="XP_058348617.1">
    <property type="nucleotide sequence ID" value="XM_058481053.1"/>
</dbReference>
<feature type="compositionally biased region" description="Basic residues" evidence="1">
    <location>
        <begin position="141"/>
        <end position="150"/>
    </location>
</feature>
<keyword evidence="3" id="KW-1185">Reference proteome</keyword>
<gene>
    <name evidence="2" type="ORF">O0I10_000954</name>
</gene>
<reference evidence="2 3" key="1">
    <citation type="submission" date="2023-03" db="EMBL/GenBank/DDBJ databases">
        <title>Genome sequence of Lichtheimia ornata CBS 291.66.</title>
        <authorList>
            <person name="Mohabir J.T."/>
            <person name="Shea T.P."/>
            <person name="Kurbessoian T."/>
            <person name="Berby B."/>
            <person name="Fontaine J."/>
            <person name="Livny J."/>
            <person name="Gnirke A."/>
            <person name="Stajich J.E."/>
            <person name="Cuomo C.A."/>
        </authorList>
    </citation>
    <scope>NUCLEOTIDE SEQUENCE [LARGE SCALE GENOMIC DNA]</scope>
    <source>
        <strain evidence="2">CBS 291.66</strain>
    </source>
</reference>
<protein>
    <submittedName>
        <fullName evidence="2">Uncharacterized protein</fullName>
    </submittedName>
</protein>
<proteinExistence type="predicted"/>
<accession>A0AAD8DIT7</accession>
<name>A0AAD8DIT7_9FUNG</name>
<dbReference type="GeneID" id="83208373"/>
<dbReference type="EMBL" id="JARTCD010000002">
    <property type="protein sequence ID" value="KAJ8663705.1"/>
    <property type="molecule type" value="Genomic_DNA"/>
</dbReference>